<feature type="transmembrane region" description="Helical" evidence="17">
    <location>
        <begin position="339"/>
        <end position="362"/>
    </location>
</feature>
<proteinExistence type="inferred from homology"/>
<dbReference type="PANTHER" id="PTHR42829">
    <property type="entry name" value="NADH-UBIQUINONE OXIDOREDUCTASE CHAIN 5"/>
    <property type="match status" value="1"/>
</dbReference>
<feature type="domain" description="NADH dehydrogenase subunit 5 C-terminal" evidence="20">
    <location>
        <begin position="398"/>
        <end position="580"/>
    </location>
</feature>
<feature type="transmembrane region" description="Helical" evidence="17">
    <location>
        <begin position="247"/>
        <end position="265"/>
    </location>
</feature>
<keyword evidence="14 17" id="KW-0496">Mitochondrion</keyword>
<dbReference type="GeneID" id="65330545"/>
<feature type="transmembrane region" description="Helical" evidence="17">
    <location>
        <begin position="455"/>
        <end position="479"/>
    </location>
</feature>
<dbReference type="InterPro" id="IPR010934">
    <property type="entry name" value="NADH_DH_su5_C"/>
</dbReference>
<comment type="function">
    <text evidence="1">Core subunit of the mitochondrial membrane respiratory chain NADH dehydrogenase (Complex I) that is believed to belong to the minimal assembly required for catalysis. Complex I functions in the transfer of electrons from NADH to the respiratory chain. The immediate electron acceptor for the enzyme is believed to be ubiquinone.</text>
</comment>
<evidence type="ECO:0000259" key="18">
    <source>
        <dbReference type="Pfam" id="PF00361"/>
    </source>
</evidence>
<feature type="transmembrane region" description="Helical" evidence="17">
    <location>
        <begin position="424"/>
        <end position="449"/>
    </location>
</feature>
<dbReference type="PRINTS" id="PR01434">
    <property type="entry name" value="NADHDHGNASE5"/>
</dbReference>
<feature type="transmembrane region" description="Helical" evidence="17">
    <location>
        <begin position="15"/>
        <end position="34"/>
    </location>
</feature>
<feature type="transmembrane region" description="Helical" evidence="17">
    <location>
        <begin position="121"/>
        <end position="139"/>
    </location>
</feature>
<dbReference type="GO" id="GO:0042773">
    <property type="term" value="P:ATP synthesis coupled electron transport"/>
    <property type="evidence" value="ECO:0007669"/>
    <property type="project" value="InterPro"/>
</dbReference>
<evidence type="ECO:0000256" key="7">
    <source>
        <dbReference type="ARBA" id="ARBA00022692"/>
    </source>
</evidence>
<dbReference type="EC" id="7.1.1.2" evidence="3 17"/>
<feature type="transmembrane region" description="Helical" evidence="17">
    <location>
        <begin position="382"/>
        <end position="404"/>
    </location>
</feature>
<keyword evidence="6" id="KW-0679">Respiratory chain</keyword>
<evidence type="ECO:0000256" key="13">
    <source>
        <dbReference type="ARBA" id="ARBA00023075"/>
    </source>
</evidence>
<evidence type="ECO:0000256" key="6">
    <source>
        <dbReference type="ARBA" id="ARBA00022660"/>
    </source>
</evidence>
<keyword evidence="13 17" id="KW-0830">Ubiquinone</keyword>
<feature type="transmembrane region" description="Helical" evidence="17">
    <location>
        <begin position="41"/>
        <end position="62"/>
    </location>
</feature>
<comment type="subcellular location">
    <subcellularLocation>
        <location evidence="2">Mitochondrion inner membrane</location>
        <topology evidence="2">Multi-pass membrane protein</topology>
    </subcellularLocation>
</comment>
<protein>
    <recommendedName>
        <fullName evidence="4 17">NADH-ubiquinone oxidoreductase chain 5</fullName>
        <ecNumber evidence="3 17">7.1.1.2</ecNumber>
    </recommendedName>
</protein>
<keyword evidence="15 17" id="KW-0472">Membrane</keyword>
<sequence>MIISLNKLTFLNSSSFIYSSMLLVFSILSFFASLKFYLQDLVIFIEWEIYFVASINIVYTILLDWMSLSFISVVMFISSMVLLYSFSYLYGDLTFNRFIILVYLFVLSMIFMVMSPNMVSILLGWDGLGLVSYALVIYYQNIKSASAGMITVLSNRIGDVAILVSISWMFNFGSWDFFYLQEVFSSKDLFLVSSLVILAAMTKSAQIPFSAWLPAAMAAPTPVSSLVHSSTLVTAGVYLLIRFNEVLGVNFFLLLVATLTLLMSGWGANFEFDLKKIIALSTLSQLGMMMLVLSIGLYELAYFHLISHALFKSLLFLCAGFFIHSNLDCQDIRFMGKIYLSFPVTNLYFVGSSLSLCGFPFLAGFYSKDLILESFFFSSLNFFIYFMLLMGTMFTITYSLRLFYYIYIKSFKNVKTNFSETSSLLSLVMLLPMSFLFVFSVIIGSWFTWNFTPPFFIYLPMFVKLTVLVGMLLITGFVLSTKGLYKLSYYWLKFKFTSVFKWFVGQMWFLAFVTPLMPVKILTQGGSAAKFMDNGWLEIFGGQGGMKYIMMLAGVVDKWSFLNFKSFIFMLFLVMIFISVV</sequence>
<dbReference type="GO" id="GO:0005743">
    <property type="term" value="C:mitochondrial inner membrane"/>
    <property type="evidence" value="ECO:0007669"/>
    <property type="project" value="UniProtKB-SubCell"/>
</dbReference>
<keyword evidence="7 17" id="KW-0812">Transmembrane</keyword>
<dbReference type="EMBL" id="EU124719">
    <property type="protein sequence ID" value="ABV02148.1"/>
    <property type="molecule type" value="Genomic_DNA"/>
</dbReference>
<feature type="transmembrane region" description="Helical" evidence="17">
    <location>
        <begin position="98"/>
        <end position="115"/>
    </location>
</feature>
<comment type="function">
    <text evidence="17">Core subunit of the mitochondrial membrane respiratory chain NADH dehydrogenase (Complex I) which catalyzes electron transfer from NADH through the respiratory chain, using ubiquinone as an electron acceptor. Essential for the catalytic activity and assembly of complex I.</text>
</comment>
<accession>B5KY17</accession>
<evidence type="ECO:0000313" key="21">
    <source>
        <dbReference type="EMBL" id="ABV02148.1"/>
    </source>
</evidence>
<dbReference type="CTD" id="4540"/>
<feature type="transmembrane region" description="Helical" evidence="17">
    <location>
        <begin position="68"/>
        <end position="91"/>
    </location>
</feature>
<dbReference type="Pfam" id="PF06455">
    <property type="entry name" value="NADH5_C"/>
    <property type="match status" value="1"/>
</dbReference>
<evidence type="ECO:0000256" key="16">
    <source>
        <dbReference type="ARBA" id="ARBA00049551"/>
    </source>
</evidence>
<keyword evidence="5 17" id="KW-0813">Transport</keyword>
<reference evidence="21" key="1">
    <citation type="journal article" date="2010" name="Gene">
        <title>High divergence across the whole mitochondrial genome in the 'pan-Antarctic' springtail Friesea grisea: evidence for cryptic species?</title>
        <authorList>
            <person name="Torricelli G."/>
            <person name="Carapelli A."/>
            <person name="Convey P."/>
            <person name="Nardi F."/>
            <person name="Boore J.L."/>
            <person name="Frati F."/>
        </authorList>
    </citation>
    <scope>NUCLEOTIDE SEQUENCE</scope>
</reference>
<feature type="transmembrane region" description="Helical" evidence="17">
    <location>
        <begin position="499"/>
        <end position="517"/>
    </location>
</feature>
<comment type="catalytic activity">
    <reaction evidence="16 17">
        <text>a ubiquinone + NADH + 5 H(+)(in) = a ubiquinol + NAD(+) + 4 H(+)(out)</text>
        <dbReference type="Rhea" id="RHEA:29091"/>
        <dbReference type="Rhea" id="RHEA-COMP:9565"/>
        <dbReference type="Rhea" id="RHEA-COMP:9566"/>
        <dbReference type="ChEBI" id="CHEBI:15378"/>
        <dbReference type="ChEBI" id="CHEBI:16389"/>
        <dbReference type="ChEBI" id="CHEBI:17976"/>
        <dbReference type="ChEBI" id="CHEBI:57540"/>
        <dbReference type="ChEBI" id="CHEBI:57945"/>
        <dbReference type="EC" id="7.1.1.2"/>
    </reaction>
</comment>
<dbReference type="GO" id="GO:0003954">
    <property type="term" value="F:NADH dehydrogenase activity"/>
    <property type="evidence" value="ECO:0007669"/>
    <property type="project" value="TreeGrafter"/>
</dbReference>
<organism evidence="21">
    <name type="scientific">Friesea propria</name>
    <dbReference type="NCBI Taxonomy" id="2785902"/>
    <lineage>
        <taxon>Eukaryota</taxon>
        <taxon>Metazoa</taxon>
        <taxon>Ecdysozoa</taxon>
        <taxon>Arthropoda</taxon>
        <taxon>Hexapoda</taxon>
        <taxon>Collembola</taxon>
        <taxon>Poduromorpha</taxon>
        <taxon>Poduroidea</taxon>
        <taxon>Neanuridae</taxon>
        <taxon>Frieseinae</taxon>
        <taxon>Friesea</taxon>
    </lineage>
</organism>
<keyword evidence="11 17" id="KW-1133">Transmembrane helix</keyword>
<evidence type="ECO:0000256" key="14">
    <source>
        <dbReference type="ARBA" id="ARBA00023128"/>
    </source>
</evidence>
<feature type="domain" description="NADH:quinone oxidoreductase/Mrp antiporter transmembrane" evidence="18">
    <location>
        <begin position="115"/>
        <end position="392"/>
    </location>
</feature>
<dbReference type="Pfam" id="PF00662">
    <property type="entry name" value="Proton_antipo_N"/>
    <property type="match status" value="1"/>
</dbReference>
<dbReference type="InterPro" id="IPR001516">
    <property type="entry name" value="Proton_antipo_N"/>
</dbReference>
<evidence type="ECO:0000256" key="11">
    <source>
        <dbReference type="ARBA" id="ARBA00022989"/>
    </source>
</evidence>
<evidence type="ECO:0000259" key="19">
    <source>
        <dbReference type="Pfam" id="PF00662"/>
    </source>
</evidence>
<feature type="transmembrane region" description="Helical" evidence="17">
    <location>
        <begin position="223"/>
        <end position="241"/>
    </location>
</feature>
<evidence type="ECO:0000256" key="3">
    <source>
        <dbReference type="ARBA" id="ARBA00012944"/>
    </source>
</evidence>
<dbReference type="AlphaFoldDB" id="B5KY17"/>
<dbReference type="GO" id="GO:0008137">
    <property type="term" value="F:NADH dehydrogenase (ubiquinone) activity"/>
    <property type="evidence" value="ECO:0007669"/>
    <property type="project" value="UniProtKB-EC"/>
</dbReference>
<evidence type="ECO:0000256" key="1">
    <source>
        <dbReference type="ARBA" id="ARBA00003257"/>
    </source>
</evidence>
<gene>
    <name evidence="21" type="primary">ND5</name>
</gene>
<evidence type="ECO:0000256" key="9">
    <source>
        <dbReference type="ARBA" id="ARBA00022967"/>
    </source>
</evidence>
<dbReference type="Pfam" id="PF00361">
    <property type="entry name" value="Proton_antipo_M"/>
    <property type="match status" value="1"/>
</dbReference>
<evidence type="ECO:0000256" key="12">
    <source>
        <dbReference type="ARBA" id="ARBA00023027"/>
    </source>
</evidence>
<evidence type="ECO:0000256" key="4">
    <source>
        <dbReference type="ARBA" id="ARBA00021096"/>
    </source>
</evidence>
<feature type="transmembrane region" description="Helical" evidence="17">
    <location>
        <begin position="160"/>
        <end position="178"/>
    </location>
</feature>
<keyword evidence="10" id="KW-0249">Electron transport</keyword>
<name>B5KY17_9HEXA</name>
<dbReference type="GO" id="GO:0015990">
    <property type="term" value="P:electron transport coupled proton transport"/>
    <property type="evidence" value="ECO:0007669"/>
    <property type="project" value="TreeGrafter"/>
</dbReference>
<dbReference type="InterPro" id="IPR003945">
    <property type="entry name" value="NU5C-like"/>
</dbReference>
<dbReference type="RefSeq" id="YP_010125571.1">
    <property type="nucleotide sequence ID" value="NC_056239.1"/>
</dbReference>
<feature type="transmembrane region" description="Helical" evidence="17">
    <location>
        <begin position="559"/>
        <end position="580"/>
    </location>
</feature>
<reference evidence="21" key="2">
    <citation type="journal article" date="2020" name="Insects">
        <title>Evidence for Cryptic Diversity in the 'Pan-Antarctic' Springtail Friesea antarctica and the Description of Two New Species.</title>
        <authorList>
            <person name="Carapelli A."/>
            <person name="Greenslade P."/>
            <person name="Nardi F."/>
            <person name="Leo C."/>
            <person name="Convey P."/>
            <person name="Frati F."/>
            <person name="Fanciulli P.P."/>
        </authorList>
    </citation>
    <scope>NUCLEOTIDE SEQUENCE</scope>
</reference>
<evidence type="ECO:0000256" key="5">
    <source>
        <dbReference type="ARBA" id="ARBA00022448"/>
    </source>
</evidence>
<dbReference type="PANTHER" id="PTHR42829:SF2">
    <property type="entry name" value="NADH-UBIQUINONE OXIDOREDUCTASE CHAIN 5"/>
    <property type="match status" value="1"/>
</dbReference>
<evidence type="ECO:0000256" key="17">
    <source>
        <dbReference type="RuleBase" id="RU003404"/>
    </source>
</evidence>
<comment type="similarity">
    <text evidence="17">Belongs to the complex I subunit 5 family.</text>
</comment>
<geneLocation type="mitochondrion" evidence="21"/>
<evidence type="ECO:0000256" key="15">
    <source>
        <dbReference type="ARBA" id="ARBA00023136"/>
    </source>
</evidence>
<evidence type="ECO:0000256" key="2">
    <source>
        <dbReference type="ARBA" id="ARBA00004448"/>
    </source>
</evidence>
<feature type="transmembrane region" description="Helical" evidence="17">
    <location>
        <begin position="309"/>
        <end position="327"/>
    </location>
</feature>
<evidence type="ECO:0000256" key="8">
    <source>
        <dbReference type="ARBA" id="ARBA00022792"/>
    </source>
</evidence>
<evidence type="ECO:0000259" key="20">
    <source>
        <dbReference type="Pfam" id="PF06455"/>
    </source>
</evidence>
<feature type="domain" description="NADH-Ubiquinone oxidoreductase (complex I) chain 5 N-terminal" evidence="19">
    <location>
        <begin position="52"/>
        <end position="98"/>
    </location>
</feature>
<keyword evidence="12 17" id="KW-0520">NAD</keyword>
<dbReference type="InterPro" id="IPR001750">
    <property type="entry name" value="ND/Mrp_TM"/>
</dbReference>
<keyword evidence="8" id="KW-0999">Mitochondrion inner membrane</keyword>
<keyword evidence="9" id="KW-1278">Translocase</keyword>
<evidence type="ECO:0000256" key="10">
    <source>
        <dbReference type="ARBA" id="ARBA00022982"/>
    </source>
</evidence>